<keyword evidence="4" id="KW-1185">Reference proteome</keyword>
<evidence type="ECO:0000256" key="1">
    <source>
        <dbReference type="ARBA" id="ARBA00005437"/>
    </source>
</evidence>
<dbReference type="SUPFAM" id="SSF54518">
    <property type="entry name" value="Tubby C-terminal domain-like"/>
    <property type="match status" value="1"/>
</dbReference>
<accession>A0AA86QJU9</accession>
<dbReference type="AlphaFoldDB" id="A0AA86QJU9"/>
<dbReference type="InterPro" id="IPR025659">
    <property type="entry name" value="Tubby-like_C"/>
</dbReference>
<reference evidence="2" key="1">
    <citation type="submission" date="2023-06" db="EMBL/GenBank/DDBJ databases">
        <authorList>
            <person name="Kurt Z."/>
        </authorList>
    </citation>
    <scope>NUCLEOTIDE SEQUENCE</scope>
</reference>
<reference evidence="3 4" key="2">
    <citation type="submission" date="2024-07" db="EMBL/GenBank/DDBJ databases">
        <authorList>
            <person name="Akdeniz Z."/>
        </authorList>
    </citation>
    <scope>NUCLEOTIDE SEQUENCE [LARGE SCALE GENOMIC DNA]</scope>
</reference>
<dbReference type="Gene3D" id="2.40.160.200">
    <property type="entry name" value="LURP1-related"/>
    <property type="match status" value="1"/>
</dbReference>
<gene>
    <name evidence="2" type="ORF">HINF_LOCUS45372</name>
    <name evidence="3" type="ORF">HINF_LOCUS49478</name>
</gene>
<dbReference type="EMBL" id="CATOUU010000890">
    <property type="protein sequence ID" value="CAI9957727.1"/>
    <property type="molecule type" value="Genomic_DNA"/>
</dbReference>
<protein>
    <submittedName>
        <fullName evidence="2">LURP-one-related family protein</fullName>
    </submittedName>
    <submittedName>
        <fullName evidence="3">LURP-one-related_family protein</fullName>
    </submittedName>
</protein>
<dbReference type="InterPro" id="IPR007612">
    <property type="entry name" value="LOR"/>
</dbReference>
<dbReference type="InterPro" id="IPR038595">
    <property type="entry name" value="LOR_sf"/>
</dbReference>
<comment type="caution">
    <text evidence="2">The sequence shown here is derived from an EMBL/GenBank/DDBJ whole genome shotgun (WGS) entry which is preliminary data.</text>
</comment>
<evidence type="ECO:0000313" key="3">
    <source>
        <dbReference type="EMBL" id="CAL6060956.1"/>
    </source>
</evidence>
<dbReference type="EMBL" id="CAXDID020000232">
    <property type="protein sequence ID" value="CAL6060956.1"/>
    <property type="molecule type" value="Genomic_DNA"/>
</dbReference>
<name>A0AA86QJU9_9EUKA</name>
<evidence type="ECO:0000313" key="2">
    <source>
        <dbReference type="EMBL" id="CAI9957727.1"/>
    </source>
</evidence>
<sequence>MLTQKFYMQEKVFEILTDFYVKNEQDQDCFIIYSKLFSLAQKQQLLNAQTHQELLSVEDKLFSWSPIYYVKLNDEILFMIKDECKCMSQELTITGIINWKVLGDFYERDFQIFENGQVVAIITKAKYSWGDSYLIEVYNAQPEYVIAVVMVIQRIIELSRRQHSQ</sequence>
<proteinExistence type="inferred from homology"/>
<evidence type="ECO:0000313" key="4">
    <source>
        <dbReference type="Proteomes" id="UP001642409"/>
    </source>
</evidence>
<comment type="similarity">
    <text evidence="1">Belongs to the LOR family.</text>
</comment>
<organism evidence="2">
    <name type="scientific">Hexamita inflata</name>
    <dbReference type="NCBI Taxonomy" id="28002"/>
    <lineage>
        <taxon>Eukaryota</taxon>
        <taxon>Metamonada</taxon>
        <taxon>Diplomonadida</taxon>
        <taxon>Hexamitidae</taxon>
        <taxon>Hexamitinae</taxon>
        <taxon>Hexamita</taxon>
    </lineage>
</organism>
<dbReference type="Pfam" id="PF04525">
    <property type="entry name" value="LOR"/>
    <property type="match status" value="1"/>
</dbReference>
<dbReference type="Proteomes" id="UP001642409">
    <property type="component" value="Unassembled WGS sequence"/>
</dbReference>